<dbReference type="GO" id="GO:0005737">
    <property type="term" value="C:cytoplasm"/>
    <property type="evidence" value="ECO:0007669"/>
    <property type="project" value="TreeGrafter"/>
</dbReference>
<reference evidence="4 5" key="1">
    <citation type="submission" date="2019-09" db="EMBL/GenBank/DDBJ databases">
        <title>Bird 10,000 Genomes (B10K) Project - Family phase.</title>
        <authorList>
            <person name="Zhang G."/>
        </authorList>
    </citation>
    <scope>NUCLEOTIDE SEQUENCE [LARGE SCALE GENOMIC DNA]</scope>
    <source>
        <strain evidence="4">OUT-0049</strain>
        <tissue evidence="4">Muscle</tissue>
    </source>
</reference>
<protein>
    <submittedName>
        <fullName evidence="4">CP2G1 protein</fullName>
    </submittedName>
</protein>
<evidence type="ECO:0000256" key="3">
    <source>
        <dbReference type="ARBA" id="ARBA00023004"/>
    </source>
</evidence>
<keyword evidence="3" id="KW-0408">Iron</keyword>
<dbReference type="PANTHER" id="PTHR24300:SF424">
    <property type="entry name" value="CYTOCHROME P450"/>
    <property type="match status" value="1"/>
</dbReference>
<keyword evidence="5" id="KW-1185">Reference proteome</keyword>
<accession>A0A7L3UTJ5</accession>
<evidence type="ECO:0000313" key="4">
    <source>
        <dbReference type="EMBL" id="NXV55390.1"/>
    </source>
</evidence>
<feature type="non-terminal residue" evidence="4">
    <location>
        <position position="1"/>
    </location>
</feature>
<dbReference type="InterPro" id="IPR050182">
    <property type="entry name" value="Cytochrome_P450_fam2"/>
</dbReference>
<dbReference type="EMBL" id="VZUF01127173">
    <property type="protein sequence ID" value="NXV55390.1"/>
    <property type="molecule type" value="Genomic_DNA"/>
</dbReference>
<keyword evidence="2" id="KW-0479">Metal-binding</keyword>
<dbReference type="InterPro" id="IPR001128">
    <property type="entry name" value="Cyt_P450"/>
</dbReference>
<evidence type="ECO:0000313" key="5">
    <source>
        <dbReference type="Proteomes" id="UP000553862"/>
    </source>
</evidence>
<dbReference type="PANTHER" id="PTHR24300">
    <property type="entry name" value="CYTOCHROME P450 508A4-RELATED"/>
    <property type="match status" value="1"/>
</dbReference>
<dbReference type="Pfam" id="PF00067">
    <property type="entry name" value="p450"/>
    <property type="match status" value="1"/>
</dbReference>
<organism evidence="4 5">
    <name type="scientific">Molothrus ater</name>
    <name type="common">Brown-headed cowbird</name>
    <dbReference type="NCBI Taxonomy" id="84834"/>
    <lineage>
        <taxon>Eukaryota</taxon>
        <taxon>Metazoa</taxon>
        <taxon>Chordata</taxon>
        <taxon>Craniata</taxon>
        <taxon>Vertebrata</taxon>
        <taxon>Euteleostomi</taxon>
        <taxon>Archelosauria</taxon>
        <taxon>Archosauria</taxon>
        <taxon>Dinosauria</taxon>
        <taxon>Saurischia</taxon>
        <taxon>Theropoda</taxon>
        <taxon>Coelurosauria</taxon>
        <taxon>Aves</taxon>
        <taxon>Neognathae</taxon>
        <taxon>Neoaves</taxon>
        <taxon>Telluraves</taxon>
        <taxon>Australaves</taxon>
        <taxon>Passeriformes</taxon>
        <taxon>Passeroidea</taxon>
        <taxon>Icteridae</taxon>
        <taxon>Molothrus</taxon>
    </lineage>
</organism>
<dbReference type="GO" id="GO:0020037">
    <property type="term" value="F:heme binding"/>
    <property type="evidence" value="ECO:0007669"/>
    <property type="project" value="InterPro"/>
</dbReference>
<dbReference type="SUPFAM" id="SSF48264">
    <property type="entry name" value="Cytochrome P450"/>
    <property type="match status" value="1"/>
</dbReference>
<dbReference type="Gene3D" id="1.10.630.10">
    <property type="entry name" value="Cytochrome P450"/>
    <property type="match status" value="1"/>
</dbReference>
<comment type="caution">
    <text evidence="4">The sequence shown here is derived from an EMBL/GenBank/DDBJ whole genome shotgun (WGS) entry which is preliminary data.</text>
</comment>
<gene>
    <name evidence="4" type="primary">Cyp2g1</name>
    <name evidence="4" type="ORF">MOLATE_R18272</name>
</gene>
<evidence type="ECO:0000256" key="1">
    <source>
        <dbReference type="ARBA" id="ARBA00010617"/>
    </source>
</evidence>
<name>A0A7L3UTJ5_MOLAT</name>
<dbReference type="InterPro" id="IPR036396">
    <property type="entry name" value="Cyt_P450_sf"/>
</dbReference>
<dbReference type="GO" id="GO:0008392">
    <property type="term" value="F:arachidonate epoxygenase activity"/>
    <property type="evidence" value="ECO:0007669"/>
    <property type="project" value="TreeGrafter"/>
</dbReference>
<dbReference type="GO" id="GO:0016712">
    <property type="term" value="F:oxidoreductase activity, acting on paired donors, with incorporation or reduction of molecular oxygen, reduced flavin or flavoprotein as one donor, and incorporation of one atom of oxygen"/>
    <property type="evidence" value="ECO:0007669"/>
    <property type="project" value="TreeGrafter"/>
</dbReference>
<dbReference type="AlphaFoldDB" id="A0A7L3UTJ5"/>
<comment type="similarity">
    <text evidence="1">Belongs to the cytochrome P450 family.</text>
</comment>
<evidence type="ECO:0000256" key="2">
    <source>
        <dbReference type="ARBA" id="ARBA00022723"/>
    </source>
</evidence>
<proteinExistence type="inferred from homology"/>
<dbReference type="GO" id="GO:0005506">
    <property type="term" value="F:iron ion binding"/>
    <property type="evidence" value="ECO:0007669"/>
    <property type="project" value="InterPro"/>
</dbReference>
<feature type="non-terminal residue" evidence="4">
    <location>
        <position position="98"/>
    </location>
</feature>
<dbReference type="Proteomes" id="UP000553862">
    <property type="component" value="Unassembled WGS sequence"/>
</dbReference>
<dbReference type="GO" id="GO:0019373">
    <property type="term" value="P:epoxygenase P450 pathway"/>
    <property type="evidence" value="ECO:0007669"/>
    <property type="project" value="TreeGrafter"/>
</dbReference>
<dbReference type="GO" id="GO:0006805">
    <property type="term" value="P:xenobiotic metabolic process"/>
    <property type="evidence" value="ECO:0007669"/>
    <property type="project" value="TreeGrafter"/>
</dbReference>
<sequence length="98" mass="11540">NVICSIVFGRRFPYDDPEFLELLGLMNETFREMSTPWAQLYDTAESLLWLVPGPHLRVPRLLARMRSFVARRVRENARSLDPQSPRDFIDAFLIQMDK</sequence>